<evidence type="ECO:0000313" key="2">
    <source>
        <dbReference type="EMBL" id="AER55100.1"/>
    </source>
</evidence>
<dbReference type="EMBL" id="CP003093">
    <property type="protein sequence ID" value="AER55100.1"/>
    <property type="molecule type" value="Genomic_DNA"/>
</dbReference>
<evidence type="ECO:0000259" key="1">
    <source>
        <dbReference type="Pfam" id="PF13191"/>
    </source>
</evidence>
<reference evidence="2 3" key="1">
    <citation type="journal article" date="2012" name="J. Bacteriol.">
        <title>Complete Genome Sequence of the BTEX-Degrading Bacterium Pseudoxanthomonas spadix BD-a59.</title>
        <authorList>
            <person name="Lee S.H."/>
            <person name="Jin H.M."/>
            <person name="Lee H.J."/>
            <person name="Kim J.M."/>
            <person name="Jeon C.O."/>
        </authorList>
    </citation>
    <scope>NUCLEOTIDE SEQUENCE [LARGE SCALE GENOMIC DNA]</scope>
    <source>
        <strain evidence="2 3">BD-a59</strain>
    </source>
</reference>
<dbReference type="Proteomes" id="UP000005870">
    <property type="component" value="Chromosome"/>
</dbReference>
<gene>
    <name evidence="2" type="ordered locus">DSC_02235</name>
</gene>
<dbReference type="PANTHER" id="PTHR34301:SF8">
    <property type="entry name" value="ATPASE DOMAIN-CONTAINING PROTEIN"/>
    <property type="match status" value="1"/>
</dbReference>
<proteinExistence type="predicted"/>
<evidence type="ECO:0000313" key="3">
    <source>
        <dbReference type="Proteomes" id="UP000005870"/>
    </source>
</evidence>
<accession>G7UV21</accession>
<dbReference type="HOGENOM" id="CLU_058580_0_0_6"/>
<dbReference type="Gene3D" id="3.40.50.300">
    <property type="entry name" value="P-loop containing nucleotide triphosphate hydrolases"/>
    <property type="match status" value="1"/>
</dbReference>
<dbReference type="SUPFAM" id="SSF52540">
    <property type="entry name" value="P-loop containing nucleoside triphosphate hydrolases"/>
    <property type="match status" value="1"/>
</dbReference>
<dbReference type="InterPro" id="IPR027417">
    <property type="entry name" value="P-loop_NTPase"/>
</dbReference>
<dbReference type="eggNOG" id="COG1672">
    <property type="taxonomic scope" value="Bacteria"/>
</dbReference>
<dbReference type="PANTHER" id="PTHR34301">
    <property type="entry name" value="DNA-BINDING PROTEIN-RELATED"/>
    <property type="match status" value="1"/>
</dbReference>
<sequence length="350" mass="37843">MYGLRGVGKTVLLNKVRQDAQAAGIYAVTVEAPENRSLPAALAPGLRATLLRLSRTEMAKEYGAKALRALGGFVNALKVKYDDIEIGMDLPVEGGLADSGDLDHDMTELMLAVGEAAREQGTAVVIFIDEIQHVAEEQLASLIMALHAASQAQLPITMVGAGLPQLLGQMGDAKSYAERLFEFAHVDKLDAKSAEAAVVLPASRENVDYERDALREIVSKTSGYPYFLQEWGKHAWDAAANSTITAADALEATARALAELDASFFRVRLDRLTAAEKKYIRAMAELGPGPHRSGDIAACLGRKVESVAPTRSSLIRKGMVYAPNHGDTAFTVPLFDEYMRRAMPDFQRAP</sequence>
<keyword evidence="3" id="KW-1185">Reference proteome</keyword>
<name>G7UV21_PSEUP</name>
<organism evidence="2 3">
    <name type="scientific">Pseudoxanthomonas spadix (strain BD-a59)</name>
    <dbReference type="NCBI Taxonomy" id="1045855"/>
    <lineage>
        <taxon>Bacteria</taxon>
        <taxon>Pseudomonadati</taxon>
        <taxon>Pseudomonadota</taxon>
        <taxon>Gammaproteobacteria</taxon>
        <taxon>Lysobacterales</taxon>
        <taxon>Lysobacteraceae</taxon>
        <taxon>Pseudoxanthomonas</taxon>
    </lineage>
</organism>
<dbReference type="KEGG" id="psd:DSC_02235"/>
<dbReference type="InterPro" id="IPR041664">
    <property type="entry name" value="AAA_16"/>
</dbReference>
<protein>
    <recommendedName>
        <fullName evidence="1">Orc1-like AAA ATPase domain-containing protein</fullName>
    </recommendedName>
</protein>
<feature type="domain" description="Orc1-like AAA ATPase" evidence="1">
    <location>
        <begin position="2"/>
        <end position="156"/>
    </location>
</feature>
<dbReference type="AlphaFoldDB" id="G7UV21"/>
<dbReference type="Pfam" id="PF13191">
    <property type="entry name" value="AAA_16"/>
    <property type="match status" value="1"/>
</dbReference>